<dbReference type="Gene3D" id="3.30.1330.10">
    <property type="entry name" value="PurM-like, N-terminal domain"/>
    <property type="match status" value="1"/>
</dbReference>
<dbReference type="PIRSF" id="PIRSF005644">
    <property type="entry name" value="Hdrgns_mtr_HypE"/>
    <property type="match status" value="1"/>
</dbReference>
<dbReference type="InterPro" id="IPR036676">
    <property type="entry name" value="PurM-like_C_sf"/>
</dbReference>
<evidence type="ECO:0000259" key="3">
    <source>
        <dbReference type="Pfam" id="PF02769"/>
    </source>
</evidence>
<evidence type="ECO:0000313" key="4">
    <source>
        <dbReference type="EMBL" id="TEB06931.1"/>
    </source>
</evidence>
<sequence length="383" mass="40859">MCRSLQIQGITILNYSLTLFLILTVKDITLICEKGTTEKECPLTLKGRIFVDRIMIGHGGGGRLSQQLISNLFLKYFGNPILNALEDAATVMLPQRKIAFTTDSYVVTPRFFPGGNIGKLAVCGTVNDLAMRGALPLYLSVGFIIEEGLSIVELEDIVRAMAEAASTAEVQIATGDTKVVGRGAADGIYINTAGIGIVDEKLNISAENAQPGDKVIISGTIGDHGMTILSLREGLSFKADLRSDCAPLNGLVKELLRFGNDIHVLRDPTRGGVASSLNEIAGSSNAGMLIDESSLPFKPQVKASCELLGLDPLHLANEGKFIAIVAASAADNILEVLHGHEYGKDAVIIGEVTDKTRRVALRTYIGSTRIIDIASGELLPRIC</sequence>
<proteinExistence type="inferred from homology"/>
<dbReference type="InterPro" id="IPR036921">
    <property type="entry name" value="PurM-like_N_sf"/>
</dbReference>
<feature type="domain" description="PurM-like C-terminal" evidence="3">
    <location>
        <begin position="210"/>
        <end position="357"/>
    </location>
</feature>
<accession>A0A4Y7RDT7</accession>
<dbReference type="Gene3D" id="3.90.650.10">
    <property type="entry name" value="PurM-like C-terminal domain"/>
    <property type="match status" value="1"/>
</dbReference>
<dbReference type="CDD" id="cd02197">
    <property type="entry name" value="HypE"/>
    <property type="match status" value="1"/>
</dbReference>
<evidence type="ECO:0000256" key="1">
    <source>
        <dbReference type="ARBA" id="ARBA00006243"/>
    </source>
</evidence>
<dbReference type="SUPFAM" id="SSF55326">
    <property type="entry name" value="PurM N-terminal domain-like"/>
    <property type="match status" value="1"/>
</dbReference>
<evidence type="ECO:0000259" key="2">
    <source>
        <dbReference type="Pfam" id="PF00586"/>
    </source>
</evidence>
<dbReference type="InterPro" id="IPR016188">
    <property type="entry name" value="PurM-like_N"/>
</dbReference>
<name>A0A4Y7RDT7_9FIRM</name>
<organism evidence="4 5">
    <name type="scientific">Pelotomaculum schinkii</name>
    <dbReference type="NCBI Taxonomy" id="78350"/>
    <lineage>
        <taxon>Bacteria</taxon>
        <taxon>Bacillati</taxon>
        <taxon>Bacillota</taxon>
        <taxon>Clostridia</taxon>
        <taxon>Eubacteriales</taxon>
        <taxon>Desulfotomaculaceae</taxon>
        <taxon>Pelotomaculum</taxon>
    </lineage>
</organism>
<dbReference type="EMBL" id="QFGA01000001">
    <property type="protein sequence ID" value="TEB06931.1"/>
    <property type="molecule type" value="Genomic_DNA"/>
</dbReference>
<protein>
    <submittedName>
        <fullName evidence="4">Hydrogenase isoenzymes formation protein HypE</fullName>
    </submittedName>
</protein>
<comment type="caution">
    <text evidence="4">The sequence shown here is derived from an EMBL/GenBank/DDBJ whole genome shotgun (WGS) entry which is preliminary data.</text>
</comment>
<dbReference type="InterPro" id="IPR011854">
    <property type="entry name" value="HypE"/>
</dbReference>
<dbReference type="Proteomes" id="UP000298324">
    <property type="component" value="Unassembled WGS sequence"/>
</dbReference>
<dbReference type="AlphaFoldDB" id="A0A4Y7RDT7"/>
<dbReference type="InterPro" id="IPR010918">
    <property type="entry name" value="PurM-like_C_dom"/>
</dbReference>
<dbReference type="NCBIfam" id="TIGR02124">
    <property type="entry name" value="hypE"/>
    <property type="match status" value="1"/>
</dbReference>
<dbReference type="PANTHER" id="PTHR30303:SF0">
    <property type="entry name" value="CARBAMOYL DEHYDRATASE HYPE"/>
    <property type="match status" value="1"/>
</dbReference>
<dbReference type="Pfam" id="PF02769">
    <property type="entry name" value="AIRS_C"/>
    <property type="match status" value="1"/>
</dbReference>
<reference evidence="4 5" key="1">
    <citation type="journal article" date="2018" name="Environ. Microbiol.">
        <title>Novel energy conservation strategies and behaviour of Pelotomaculum schinkii driving syntrophic propionate catabolism.</title>
        <authorList>
            <person name="Hidalgo-Ahumada C.A.P."/>
            <person name="Nobu M.K."/>
            <person name="Narihiro T."/>
            <person name="Tamaki H."/>
            <person name="Liu W.T."/>
            <person name="Kamagata Y."/>
            <person name="Stams A.J.M."/>
            <person name="Imachi H."/>
            <person name="Sousa D.Z."/>
        </authorList>
    </citation>
    <scope>NUCLEOTIDE SEQUENCE [LARGE SCALE GENOMIC DNA]</scope>
    <source>
        <strain evidence="4 5">HH</strain>
    </source>
</reference>
<keyword evidence="5" id="KW-1185">Reference proteome</keyword>
<dbReference type="PANTHER" id="PTHR30303">
    <property type="entry name" value="HYDROGENASE ISOENZYMES FORMATION PROTEIN HYPE"/>
    <property type="match status" value="1"/>
</dbReference>
<feature type="domain" description="PurM-like N-terminal" evidence="2">
    <location>
        <begin position="86"/>
        <end position="198"/>
    </location>
</feature>
<evidence type="ECO:0000313" key="5">
    <source>
        <dbReference type="Proteomes" id="UP000298324"/>
    </source>
</evidence>
<comment type="similarity">
    <text evidence="1">Belongs to the HypE family.</text>
</comment>
<dbReference type="SUPFAM" id="SSF56042">
    <property type="entry name" value="PurM C-terminal domain-like"/>
    <property type="match status" value="1"/>
</dbReference>
<dbReference type="Pfam" id="PF00586">
    <property type="entry name" value="AIRS"/>
    <property type="match status" value="1"/>
</dbReference>
<gene>
    <name evidence="4" type="primary">hypE</name>
    <name evidence="4" type="ORF">Psch_00465</name>
</gene>
<dbReference type="GO" id="GO:0051604">
    <property type="term" value="P:protein maturation"/>
    <property type="evidence" value="ECO:0007669"/>
    <property type="project" value="TreeGrafter"/>
</dbReference>